<evidence type="ECO:0000256" key="3">
    <source>
        <dbReference type="ARBA" id="ARBA00022471"/>
    </source>
</evidence>
<sequence length="269" mass="31238">MATWIQQFLLFSSLALCVLSARPVEDHAEQNLPTVQIINSLPPNSPPLNVSCSSKNIELGARSFSAGQVYEFKVQQKDTYSCAAQWQRYIESWNGFELPRDENHGTVYWLVKKDGFYLSWDKASWVLENPWGTGSMATRIQQFLLLSSLALWVLSAGPVEVQAEQNLPTVQIINSMPPNSPKVTLRVASGNNIYLGQHHLSVDEIYKFKVEQEKKYYCVVEWQQYFTSWPCFELPRDHNQEFLYWLMKKEGIYRWEKADWVLESPWITD</sequence>
<keyword evidence="5 6" id="KW-0732">Signal</keyword>
<evidence type="ECO:0000256" key="6">
    <source>
        <dbReference type="SAM" id="SignalP"/>
    </source>
</evidence>
<comment type="subcellular location">
    <subcellularLocation>
        <location evidence="1">Secreted</location>
    </subcellularLocation>
</comment>
<evidence type="ECO:0000256" key="4">
    <source>
        <dbReference type="ARBA" id="ARBA00022525"/>
    </source>
</evidence>
<dbReference type="InterPro" id="IPR010264">
    <property type="entry name" value="Self-incomp_S1"/>
</dbReference>
<dbReference type="AlphaFoldDB" id="A0A6N2K9Q0"/>
<keyword evidence="4" id="KW-0964">Secreted</keyword>
<reference evidence="7" key="1">
    <citation type="submission" date="2019-03" db="EMBL/GenBank/DDBJ databases">
        <authorList>
            <person name="Mank J."/>
            <person name="Almeida P."/>
        </authorList>
    </citation>
    <scope>NUCLEOTIDE SEQUENCE</scope>
    <source>
        <strain evidence="7">78183</strain>
    </source>
</reference>
<evidence type="ECO:0008006" key="8">
    <source>
        <dbReference type="Google" id="ProtNLM"/>
    </source>
</evidence>
<dbReference type="GO" id="GO:0005576">
    <property type="term" value="C:extracellular region"/>
    <property type="evidence" value="ECO:0007669"/>
    <property type="project" value="UniProtKB-SubCell"/>
</dbReference>
<keyword evidence="3" id="KW-0713">Self-incompatibility</keyword>
<proteinExistence type="inferred from homology"/>
<protein>
    <recommendedName>
        <fullName evidence="8">S-protein homolog</fullName>
    </recommendedName>
</protein>
<dbReference type="Pfam" id="PF05938">
    <property type="entry name" value="Self-incomp_S1"/>
    <property type="match status" value="2"/>
</dbReference>
<name>A0A6N2K9Q0_SALVM</name>
<gene>
    <name evidence="7" type="ORF">SVIM_LOCUS2237</name>
</gene>
<evidence type="ECO:0000313" key="7">
    <source>
        <dbReference type="EMBL" id="VFU20023.1"/>
    </source>
</evidence>
<dbReference type="GO" id="GO:0060320">
    <property type="term" value="P:rejection of self pollen"/>
    <property type="evidence" value="ECO:0007669"/>
    <property type="project" value="UniProtKB-KW"/>
</dbReference>
<accession>A0A6N2K9Q0</accession>
<dbReference type="PANTHER" id="PTHR35630:SF1">
    <property type="entry name" value="LEGUMINOSIN GROUP486 SECRETED PEPTIDE"/>
    <property type="match status" value="1"/>
</dbReference>
<organism evidence="7">
    <name type="scientific">Salix viminalis</name>
    <name type="common">Common osier</name>
    <name type="synonym">Basket willow</name>
    <dbReference type="NCBI Taxonomy" id="40686"/>
    <lineage>
        <taxon>Eukaryota</taxon>
        <taxon>Viridiplantae</taxon>
        <taxon>Streptophyta</taxon>
        <taxon>Embryophyta</taxon>
        <taxon>Tracheophyta</taxon>
        <taxon>Spermatophyta</taxon>
        <taxon>Magnoliopsida</taxon>
        <taxon>eudicotyledons</taxon>
        <taxon>Gunneridae</taxon>
        <taxon>Pentapetalae</taxon>
        <taxon>rosids</taxon>
        <taxon>fabids</taxon>
        <taxon>Malpighiales</taxon>
        <taxon>Salicaceae</taxon>
        <taxon>Saliceae</taxon>
        <taxon>Salix</taxon>
    </lineage>
</organism>
<evidence type="ECO:0000256" key="1">
    <source>
        <dbReference type="ARBA" id="ARBA00004613"/>
    </source>
</evidence>
<feature type="chain" id="PRO_5026996700" description="S-protein homolog" evidence="6">
    <location>
        <begin position="21"/>
        <end position="269"/>
    </location>
</feature>
<dbReference type="PANTHER" id="PTHR35630">
    <property type="entry name" value="LEGUMINOSIN GROUP486 SECRETED PEPTIDE"/>
    <property type="match status" value="1"/>
</dbReference>
<dbReference type="EMBL" id="CAADRP010000001">
    <property type="protein sequence ID" value="VFU20023.1"/>
    <property type="molecule type" value="Genomic_DNA"/>
</dbReference>
<feature type="signal peptide" evidence="6">
    <location>
        <begin position="1"/>
        <end position="20"/>
    </location>
</feature>
<evidence type="ECO:0000256" key="2">
    <source>
        <dbReference type="ARBA" id="ARBA00005581"/>
    </source>
</evidence>
<comment type="similarity">
    <text evidence="2">Belongs to the plant self-incompatibility (S1) protein family.</text>
</comment>
<evidence type="ECO:0000256" key="5">
    <source>
        <dbReference type="ARBA" id="ARBA00022729"/>
    </source>
</evidence>